<feature type="compositionally biased region" description="Polar residues" evidence="2">
    <location>
        <begin position="1"/>
        <end position="13"/>
    </location>
</feature>
<feature type="region of interest" description="Disordered" evidence="2">
    <location>
        <begin position="1161"/>
        <end position="1183"/>
    </location>
</feature>
<dbReference type="GO" id="GO:0051015">
    <property type="term" value="F:actin filament binding"/>
    <property type="evidence" value="ECO:0007669"/>
    <property type="project" value="TreeGrafter"/>
</dbReference>
<evidence type="ECO:0000256" key="1">
    <source>
        <dbReference type="ARBA" id="ARBA00006274"/>
    </source>
</evidence>
<feature type="region of interest" description="Disordered" evidence="2">
    <location>
        <begin position="1"/>
        <end position="30"/>
    </location>
</feature>
<reference evidence="4" key="1">
    <citation type="submission" date="2024-04" db="EMBL/GenBank/DDBJ databases">
        <authorList>
            <consortium name="Molecular Ecology Group"/>
        </authorList>
    </citation>
    <scope>NUCLEOTIDE SEQUENCE</scope>
</reference>
<sequence length="1543" mass="172526">MADTSQQALSEPHTNGVVDGLTEDEKSKIRPADIDADMREMERRKRVEMMMNSRIFREELERIIETQMKDGAGPSGLLQQISDMMGAQGARFNGNVFKNSNCVLPINDIRGVESMGYAKGEKLLRCKLAAVFRLLDLYGWTQGVGGHITARLNQDQEHFLINPYGLLYHEVTASSLIKVDMQGTIVEQGTTNFGVHVTSFQLHSTIHAARPDIKCIIHITTPSVTAVSTLKCGLLPIGQESIVIGEVSTHQYIGGSVEPEEREKIARNLGPINKVMLLTNRGALCCGETVEEAFYNVYNTVVACETQLKLMPAGIDNLNLISEESKKAIFEASRKPPIPQQSSIVESSALAEKLEKRWRIGGAEFEALMRMLDNAGFRTGYIYRNPLVKGEPPKPRNDVEVPPAVSSLGYLLEEEELYKQGLWKGGRKGTDRSRWLNSPNVYQKVEILETGTPDPKKITKWVSDGSPTHSSTPVKIDGALQFVPKNTNPKEFKQIQQQIKDYRRAEKISAGPQSHILEGVSWEEAKKMQDATISGTGEQVVLVGAASKGIIQRGFQHNAMVYKTPYAKNPFDAVTDQELDQYKRDIERKQKGDPYDESQSESEALSSFNISRATHESSTAKSPIQSPVSVTSETEEESRDEPRVLRIETKQVPAPSQPEVVLSDVNDATTEYLNEMRYKTIERQSGYRGDCELGSNCSSVSNERAQVYCGRRFSEYLYDNLHLENVRASTIAERKKPLLITRSKASVSERSIKPRSNAIVRDETLVKSRYEARRKFFQDLERQKNSASRSKTETTSANNGENVSKQNSNVADSASGKLRIYPEKMYNTHLTNVDTRECSEKVNGETHSDNIVVHSTKWENIARPNFVKLVNVKKTEPSSRGIAFCTNDDCQLEETVKRENHVMTIDEKGASVKMKSSAIRERGNEKSSNNCLHSTTVQATNKEQQQRTSRTTIRTMTKIQSCVKTFQRDNSDNEESSQPQNNLFSNNCNKYSTDRCECDEDKEASMNKEINGHATELKKQSICTWIEKSMCENNWPNRKAKTDDTYESYCDDITKIVESIDVNIASSKTELDALPDTDTCVKYNLDSTNMSLIYSLTPPAVQEESGNDDTSQDLAEQSSEWQSDTTRSDNDDELDDYVWIEPTTTTKAECVTSMQDSCLQGRRTVSSNGGSSESLSERHSASGSDILELPSRTILELEDIDGEVFHNGINESANEIIADLNAAPDEEAPSSSSYDALQIAQHIIAEIIESVYILLFLDSSIYDLNVAKEVVRRIIYNCCYEYSLVEFASQTSGVSTTNDVDNICRMKGFLENMSPDFAGYDNEMTIREKEARGSSAVIEFCTVAKKPPIVEKPSTLALNFRIIKVSPDTACRVFEDSTETDSRTLGKTRDSENVVASRSEMETWPCDRCCYCQEKDEEAIIDKLNCLTPISEELDETPHDSTTIILENPNDESSSCHLGIRSVINAVEENSTGNSAKKSVSLDDTYTISEVSSVIISDNDETNDVQERCDIWDSSVDCMSYSYDTKEFMRLEKSLADSSPLNA</sequence>
<feature type="region of interest" description="Disordered" evidence="2">
    <location>
        <begin position="1100"/>
        <end position="1134"/>
    </location>
</feature>
<dbReference type="Pfam" id="PF00596">
    <property type="entry name" value="Aldolase_II"/>
    <property type="match status" value="1"/>
</dbReference>
<feature type="region of interest" description="Disordered" evidence="2">
    <location>
        <begin position="781"/>
        <end position="816"/>
    </location>
</feature>
<dbReference type="GO" id="GO:0005856">
    <property type="term" value="C:cytoskeleton"/>
    <property type="evidence" value="ECO:0007669"/>
    <property type="project" value="TreeGrafter"/>
</dbReference>
<evidence type="ECO:0000259" key="3">
    <source>
        <dbReference type="SMART" id="SM01007"/>
    </source>
</evidence>
<dbReference type="SUPFAM" id="SSF53639">
    <property type="entry name" value="AraD/HMP-PK domain-like"/>
    <property type="match status" value="1"/>
</dbReference>
<evidence type="ECO:0000313" key="5">
    <source>
        <dbReference type="Proteomes" id="UP001497644"/>
    </source>
</evidence>
<gene>
    <name evidence="4" type="ORF">LPLAT_LOCUS5933</name>
</gene>
<dbReference type="GO" id="GO:0005886">
    <property type="term" value="C:plasma membrane"/>
    <property type="evidence" value="ECO:0007669"/>
    <property type="project" value="UniProtKB-SubCell"/>
</dbReference>
<name>A0AAV2NI21_9HYME</name>
<feature type="compositionally biased region" description="Polar residues" evidence="2">
    <location>
        <begin position="976"/>
        <end position="986"/>
    </location>
</feature>
<dbReference type="InterPro" id="IPR001303">
    <property type="entry name" value="Aldolase_II/adducin_N"/>
</dbReference>
<feature type="compositionally biased region" description="Polar residues" evidence="2">
    <location>
        <begin position="601"/>
        <end position="625"/>
    </location>
</feature>
<dbReference type="PANTHER" id="PTHR10672:SF3">
    <property type="entry name" value="PROTEIN HU-LI TAI SHAO"/>
    <property type="match status" value="1"/>
</dbReference>
<protein>
    <recommendedName>
        <fullName evidence="3">Class II aldolase/adducin N-terminal domain-containing protein</fullName>
    </recommendedName>
</protein>
<keyword evidence="5" id="KW-1185">Reference proteome</keyword>
<dbReference type="FunFam" id="3.40.225.10:FF:000011">
    <property type="entry name" value="Uncharacterized protein, isoform B"/>
    <property type="match status" value="1"/>
</dbReference>
<evidence type="ECO:0000313" key="4">
    <source>
        <dbReference type="EMBL" id="CAL1679813.1"/>
    </source>
</evidence>
<accession>A0AAV2NI21</accession>
<dbReference type="InterPro" id="IPR051017">
    <property type="entry name" value="Aldolase-II_Adducin_sf"/>
</dbReference>
<dbReference type="GO" id="GO:0014069">
    <property type="term" value="C:postsynaptic density"/>
    <property type="evidence" value="ECO:0007669"/>
    <property type="project" value="TreeGrafter"/>
</dbReference>
<feature type="region of interest" description="Disordered" evidence="2">
    <location>
        <begin position="966"/>
        <end position="986"/>
    </location>
</feature>
<organism evidence="4 5">
    <name type="scientific">Lasius platythorax</name>
    <dbReference type="NCBI Taxonomy" id="488582"/>
    <lineage>
        <taxon>Eukaryota</taxon>
        <taxon>Metazoa</taxon>
        <taxon>Ecdysozoa</taxon>
        <taxon>Arthropoda</taxon>
        <taxon>Hexapoda</taxon>
        <taxon>Insecta</taxon>
        <taxon>Pterygota</taxon>
        <taxon>Neoptera</taxon>
        <taxon>Endopterygota</taxon>
        <taxon>Hymenoptera</taxon>
        <taxon>Apocrita</taxon>
        <taxon>Aculeata</taxon>
        <taxon>Formicoidea</taxon>
        <taxon>Formicidae</taxon>
        <taxon>Formicinae</taxon>
        <taxon>Lasius</taxon>
        <taxon>Lasius</taxon>
    </lineage>
</organism>
<feature type="compositionally biased region" description="Polar residues" evidence="2">
    <location>
        <begin position="1112"/>
        <end position="1125"/>
    </location>
</feature>
<dbReference type="Proteomes" id="UP001497644">
    <property type="component" value="Chromosome 2"/>
</dbReference>
<dbReference type="Gene3D" id="3.40.225.10">
    <property type="entry name" value="Class II aldolase/adducin N-terminal domain"/>
    <property type="match status" value="1"/>
</dbReference>
<dbReference type="InterPro" id="IPR036409">
    <property type="entry name" value="Aldolase_II/adducin_N_sf"/>
</dbReference>
<evidence type="ECO:0000256" key="2">
    <source>
        <dbReference type="SAM" id="MobiDB-lite"/>
    </source>
</evidence>
<feature type="compositionally biased region" description="Polar residues" evidence="2">
    <location>
        <begin position="785"/>
        <end position="812"/>
    </location>
</feature>
<proteinExistence type="inferred from homology"/>
<dbReference type="EMBL" id="OZ034825">
    <property type="protein sequence ID" value="CAL1679813.1"/>
    <property type="molecule type" value="Genomic_DNA"/>
</dbReference>
<comment type="similarity">
    <text evidence="1">Belongs to the aldolase class II family. Adducin subfamily.</text>
</comment>
<feature type="region of interest" description="Disordered" evidence="2">
    <location>
        <begin position="588"/>
        <end position="646"/>
    </location>
</feature>
<feature type="domain" description="Class II aldolase/adducin N-terminal" evidence="3">
    <location>
        <begin position="126"/>
        <end position="308"/>
    </location>
</feature>
<dbReference type="PANTHER" id="PTHR10672">
    <property type="entry name" value="ADDUCIN"/>
    <property type="match status" value="1"/>
</dbReference>
<dbReference type="SMART" id="SM01007">
    <property type="entry name" value="Aldolase_II"/>
    <property type="match status" value="1"/>
</dbReference>